<feature type="compositionally biased region" description="Basic and acidic residues" evidence="1">
    <location>
        <begin position="1298"/>
        <end position="1309"/>
    </location>
</feature>
<feature type="compositionally biased region" description="Basic and acidic residues" evidence="1">
    <location>
        <begin position="588"/>
        <end position="604"/>
    </location>
</feature>
<feature type="compositionally biased region" description="Low complexity" evidence="1">
    <location>
        <begin position="1311"/>
        <end position="1324"/>
    </location>
</feature>
<dbReference type="EMBL" id="QPFP01000004">
    <property type="protein sequence ID" value="TEB37183.1"/>
    <property type="molecule type" value="Genomic_DNA"/>
</dbReference>
<dbReference type="Proteomes" id="UP000298030">
    <property type="component" value="Unassembled WGS sequence"/>
</dbReference>
<feature type="region of interest" description="Disordered" evidence="1">
    <location>
        <begin position="496"/>
        <end position="515"/>
    </location>
</feature>
<evidence type="ECO:0000313" key="2">
    <source>
        <dbReference type="EMBL" id="TEB37183.1"/>
    </source>
</evidence>
<feature type="region of interest" description="Disordered" evidence="1">
    <location>
        <begin position="398"/>
        <end position="423"/>
    </location>
</feature>
<feature type="compositionally biased region" description="Polar residues" evidence="1">
    <location>
        <begin position="810"/>
        <end position="822"/>
    </location>
</feature>
<name>A0A4Y7TSM4_COPMI</name>
<proteinExistence type="predicted"/>
<accession>A0A4Y7TSM4</accession>
<feature type="compositionally biased region" description="Basic and acidic residues" evidence="1">
    <location>
        <begin position="823"/>
        <end position="832"/>
    </location>
</feature>
<reference evidence="2 3" key="1">
    <citation type="journal article" date="2019" name="Nat. Ecol. Evol.">
        <title>Megaphylogeny resolves global patterns of mushroom evolution.</title>
        <authorList>
            <person name="Varga T."/>
            <person name="Krizsan K."/>
            <person name="Foldi C."/>
            <person name="Dima B."/>
            <person name="Sanchez-Garcia M."/>
            <person name="Sanchez-Ramirez S."/>
            <person name="Szollosi G.J."/>
            <person name="Szarkandi J.G."/>
            <person name="Papp V."/>
            <person name="Albert L."/>
            <person name="Andreopoulos W."/>
            <person name="Angelini C."/>
            <person name="Antonin V."/>
            <person name="Barry K.W."/>
            <person name="Bougher N.L."/>
            <person name="Buchanan P."/>
            <person name="Buyck B."/>
            <person name="Bense V."/>
            <person name="Catcheside P."/>
            <person name="Chovatia M."/>
            <person name="Cooper J."/>
            <person name="Damon W."/>
            <person name="Desjardin D."/>
            <person name="Finy P."/>
            <person name="Geml J."/>
            <person name="Haridas S."/>
            <person name="Hughes K."/>
            <person name="Justo A."/>
            <person name="Karasinski D."/>
            <person name="Kautmanova I."/>
            <person name="Kiss B."/>
            <person name="Kocsube S."/>
            <person name="Kotiranta H."/>
            <person name="LaButti K.M."/>
            <person name="Lechner B.E."/>
            <person name="Liimatainen K."/>
            <person name="Lipzen A."/>
            <person name="Lukacs Z."/>
            <person name="Mihaltcheva S."/>
            <person name="Morgado L.N."/>
            <person name="Niskanen T."/>
            <person name="Noordeloos M.E."/>
            <person name="Ohm R.A."/>
            <person name="Ortiz-Santana B."/>
            <person name="Ovrebo C."/>
            <person name="Racz N."/>
            <person name="Riley R."/>
            <person name="Savchenko A."/>
            <person name="Shiryaev A."/>
            <person name="Soop K."/>
            <person name="Spirin V."/>
            <person name="Szebenyi C."/>
            <person name="Tomsovsky M."/>
            <person name="Tulloss R.E."/>
            <person name="Uehling J."/>
            <person name="Grigoriev I.V."/>
            <person name="Vagvolgyi C."/>
            <person name="Papp T."/>
            <person name="Martin F.M."/>
            <person name="Miettinen O."/>
            <person name="Hibbett D.S."/>
            <person name="Nagy L.G."/>
        </authorList>
    </citation>
    <scope>NUCLEOTIDE SEQUENCE [LARGE SCALE GENOMIC DNA]</scope>
    <source>
        <strain evidence="2 3">FP101781</strain>
    </source>
</reference>
<feature type="region of interest" description="Disordered" evidence="1">
    <location>
        <begin position="1298"/>
        <end position="1324"/>
    </location>
</feature>
<comment type="caution">
    <text evidence="2">The sequence shown here is derived from an EMBL/GenBank/DDBJ whole genome shotgun (WGS) entry which is preliminary data.</text>
</comment>
<feature type="compositionally biased region" description="Pro residues" evidence="1">
    <location>
        <begin position="903"/>
        <end position="912"/>
    </location>
</feature>
<feature type="compositionally biased region" description="Basic and acidic residues" evidence="1">
    <location>
        <begin position="771"/>
        <end position="781"/>
    </location>
</feature>
<protein>
    <submittedName>
        <fullName evidence="2">Uncharacterized protein</fullName>
    </submittedName>
</protein>
<gene>
    <name evidence="2" type="ORF">FA13DRAFT_1705470</name>
</gene>
<feature type="region of interest" description="Disordered" evidence="1">
    <location>
        <begin position="879"/>
        <end position="919"/>
    </location>
</feature>
<feature type="region of interest" description="Disordered" evidence="1">
    <location>
        <begin position="696"/>
        <end position="867"/>
    </location>
</feature>
<evidence type="ECO:0000256" key="1">
    <source>
        <dbReference type="SAM" id="MobiDB-lite"/>
    </source>
</evidence>
<feature type="region of interest" description="Disordered" evidence="1">
    <location>
        <begin position="44"/>
        <end position="99"/>
    </location>
</feature>
<sequence>MNVHVWFRNVSIFRGHSYTRLLDKTTRPGATLSNVGHPSWMDGDTRPWSYHRDNGKQATTPAVAPSELGSVDNQNYTNRKDSEAHSDAKQGHVLSEPESGIVRRLMPEDLCHVENPADSLDGLDSLNGLDSGVGLDSGDGLDGGDGLANLDNLDKPEYDLNDGDKSDVFGRRDPCMLKPTVRVPCRRVTVFPSDSSSLGLGGHAALIYFERFRLMGISTEAARAPFSFKEINDRSSNLKGIHEPNCCNRTSRPRSDGFSPLVPPKIVPNHSLESKFGTDISTAVSGHTHHPEITKGSLPLAAVETHRHEDARATIQGAHLPAVSPRPGALEASVEALKKCVEPLAQTAEITPSPTTRRLSIGAASHGVWDELASSSPTQLASISGVHLQAPMEGVVRTPPIRRYGDGRPQVGYTEFPGNRGHSKEELMAVDTSASEDPPYDPPRNGVSRTPVMPGHWRTGDESPFSISVGNVRGELDASSESIDHNQQVGSHYTVTLPRTSTRSPVEQHGLAGERATGVTPVASMAALHHDLGIPLPAQRPVSPTTSRAARPRPGEDTPSAHVPSRMLGSKENPELYRLGSQTTGSPPEREANLPPHPGEELPDNHGASINEEGTRSGKTPRRKALKERGRFSKAYLAIATSPMESEEDEPVPVPPFNPPLRSIHVNSKPLVFPASSSDEEELVRTLSFKTLLGRASPQLDSDETEVVQAQPINSPIRRLPGETIVGTASSGSDQEELAPALPAKSPLERIVASRGYSSIAEPSRPSSVVDKSRHDQDHEPQPNLDARSVSQRGFPMAGRTTHLAPKSMSVVSRPTFLSDQFPSKDKAMKDPMEDDDISNPSESSEGEERGREWGTAESGENTDDYSWDYWRRQDDHLNGYEPQQRKGHFEKKDRTNLVTHKPPAPPAPKLPGPMEGDSGDKDLLAMFSGRRQQVPLLVKSAAGTPTSRETFSLEAMDSAIPISSGPKEILHQVRSGHPRAVPNTGIDTRLGVASTIGAPQKLLRREVATALGQDVKVTIKQSVYVGTVWQWATVGGGVRGPLTVVEGGVVLCLYDTSEYCDRVRNAVTSWNHSIIEDFAPKFCLRNPQYTKEEAIDHFKTHLKHLKRSFRRYLEGTIDTDGHDSKVLANARQRRINRFFRRLRICERYKDAFVLMMLLYMILLSKMNWRGCSGDEMDEEELCEVTKKPRHLITTLDWRARSIRELMRKIDALDIFDRFVDGDRAIAGKFPEPRYDPRDFQGTKARTISESFNNGYLKGLPRNFYDDKWFHSLEPHEKESLDYQKPIDLTLPDALESKAQRGMTVKDRNTPPAAASAVAPRRWD</sequence>
<dbReference type="OrthoDB" id="3263746at2759"/>
<keyword evidence="3" id="KW-1185">Reference proteome</keyword>
<feature type="compositionally biased region" description="Basic and acidic residues" evidence="1">
    <location>
        <begin position="78"/>
        <end position="90"/>
    </location>
</feature>
<evidence type="ECO:0000313" key="3">
    <source>
        <dbReference type="Proteomes" id="UP000298030"/>
    </source>
</evidence>
<feature type="compositionally biased region" description="Polar residues" evidence="1">
    <location>
        <begin position="496"/>
        <end position="505"/>
    </location>
</feature>
<organism evidence="2 3">
    <name type="scientific">Coprinellus micaceus</name>
    <name type="common">Glistening ink-cap mushroom</name>
    <name type="synonym">Coprinus micaceus</name>
    <dbReference type="NCBI Taxonomy" id="71717"/>
    <lineage>
        <taxon>Eukaryota</taxon>
        <taxon>Fungi</taxon>
        <taxon>Dikarya</taxon>
        <taxon>Basidiomycota</taxon>
        <taxon>Agaricomycotina</taxon>
        <taxon>Agaricomycetes</taxon>
        <taxon>Agaricomycetidae</taxon>
        <taxon>Agaricales</taxon>
        <taxon>Agaricineae</taxon>
        <taxon>Psathyrellaceae</taxon>
        <taxon>Coprinellus</taxon>
    </lineage>
</organism>
<feature type="region of interest" description="Disordered" evidence="1">
    <location>
        <begin position="534"/>
        <end position="630"/>
    </location>
</feature>